<feature type="transmembrane region" description="Helical" evidence="6">
    <location>
        <begin position="129"/>
        <end position="147"/>
    </location>
</feature>
<dbReference type="EMBL" id="CP086714">
    <property type="protein sequence ID" value="WOO77854.1"/>
    <property type="molecule type" value="Genomic_DNA"/>
</dbReference>
<keyword evidence="3 6" id="KW-0812">Transmembrane</keyword>
<comment type="subcellular location">
    <subcellularLocation>
        <location evidence="1">Membrane</location>
        <topology evidence="1">Multi-pass membrane protein</topology>
    </subcellularLocation>
</comment>
<evidence type="ECO:0000256" key="4">
    <source>
        <dbReference type="ARBA" id="ARBA00022989"/>
    </source>
</evidence>
<feature type="transmembrane region" description="Helical" evidence="6">
    <location>
        <begin position="325"/>
        <end position="348"/>
    </location>
</feature>
<dbReference type="SUPFAM" id="SSF103473">
    <property type="entry name" value="MFS general substrate transporter"/>
    <property type="match status" value="1"/>
</dbReference>
<gene>
    <name evidence="7" type="primary">GIT4_1</name>
    <name evidence="7" type="ORF">LOC62_01G001412</name>
</gene>
<evidence type="ECO:0000256" key="6">
    <source>
        <dbReference type="SAM" id="Phobius"/>
    </source>
</evidence>
<keyword evidence="2" id="KW-0813">Transport</keyword>
<dbReference type="PANTHER" id="PTHR23508">
    <property type="entry name" value="CARBOXYLIC ACID TRANSPORTER PROTEIN HOMOLOG"/>
    <property type="match status" value="1"/>
</dbReference>
<evidence type="ECO:0000313" key="8">
    <source>
        <dbReference type="Proteomes" id="UP000827549"/>
    </source>
</evidence>
<dbReference type="InterPro" id="IPR036259">
    <property type="entry name" value="MFS_trans_sf"/>
</dbReference>
<feature type="transmembrane region" description="Helical" evidence="6">
    <location>
        <begin position="432"/>
        <end position="450"/>
    </location>
</feature>
<dbReference type="RefSeq" id="XP_062623886.1">
    <property type="nucleotide sequence ID" value="XM_062767902.1"/>
</dbReference>
<dbReference type="GeneID" id="87804667"/>
<dbReference type="GO" id="GO:0005886">
    <property type="term" value="C:plasma membrane"/>
    <property type="evidence" value="ECO:0007669"/>
    <property type="project" value="TreeGrafter"/>
</dbReference>
<organism evidence="7 8">
    <name type="scientific">Vanrija pseudolonga</name>
    <dbReference type="NCBI Taxonomy" id="143232"/>
    <lineage>
        <taxon>Eukaryota</taxon>
        <taxon>Fungi</taxon>
        <taxon>Dikarya</taxon>
        <taxon>Basidiomycota</taxon>
        <taxon>Agaricomycotina</taxon>
        <taxon>Tremellomycetes</taxon>
        <taxon>Trichosporonales</taxon>
        <taxon>Trichosporonaceae</taxon>
        <taxon>Vanrija</taxon>
    </lineage>
</organism>
<dbReference type="FunFam" id="1.20.1250.20:FF:000140">
    <property type="entry name" value="Putative MFS phospholipid transporter"/>
    <property type="match status" value="1"/>
</dbReference>
<accession>A0AAF0Y435</accession>
<feature type="transmembrane region" description="Helical" evidence="6">
    <location>
        <begin position="173"/>
        <end position="201"/>
    </location>
</feature>
<evidence type="ECO:0000256" key="1">
    <source>
        <dbReference type="ARBA" id="ARBA00004141"/>
    </source>
</evidence>
<keyword evidence="8" id="KW-1185">Reference proteome</keyword>
<feature type="transmembrane region" description="Helical" evidence="6">
    <location>
        <begin position="354"/>
        <end position="372"/>
    </location>
</feature>
<protein>
    <submittedName>
        <fullName evidence="7">Glycerophosphocholine permease GIT4</fullName>
    </submittedName>
</protein>
<feature type="transmembrane region" description="Helical" evidence="6">
    <location>
        <begin position="103"/>
        <end position="123"/>
    </location>
</feature>
<keyword evidence="4 6" id="KW-1133">Transmembrane helix</keyword>
<keyword evidence="5 6" id="KW-0472">Membrane</keyword>
<feature type="transmembrane region" description="Helical" evidence="6">
    <location>
        <begin position="77"/>
        <end position="96"/>
    </location>
</feature>
<dbReference type="Gene3D" id="1.20.1250.20">
    <property type="entry name" value="MFS general substrate transporter like domains"/>
    <property type="match status" value="1"/>
</dbReference>
<dbReference type="Pfam" id="PF07690">
    <property type="entry name" value="MFS_1"/>
    <property type="match status" value="1"/>
</dbReference>
<evidence type="ECO:0000256" key="2">
    <source>
        <dbReference type="ARBA" id="ARBA00022448"/>
    </source>
</evidence>
<evidence type="ECO:0000313" key="7">
    <source>
        <dbReference type="EMBL" id="WOO77854.1"/>
    </source>
</evidence>
<dbReference type="InterPro" id="IPR011701">
    <property type="entry name" value="MFS"/>
</dbReference>
<dbReference type="Proteomes" id="UP000827549">
    <property type="component" value="Chromosome 1"/>
</dbReference>
<feature type="transmembrane region" description="Helical" evidence="6">
    <location>
        <begin position="393"/>
        <end position="412"/>
    </location>
</feature>
<name>A0AAF0Y435_9TREE</name>
<proteinExistence type="predicted"/>
<dbReference type="GO" id="GO:0046943">
    <property type="term" value="F:carboxylic acid transmembrane transporter activity"/>
    <property type="evidence" value="ECO:0007669"/>
    <property type="project" value="TreeGrafter"/>
</dbReference>
<dbReference type="PANTHER" id="PTHR23508:SF10">
    <property type="entry name" value="CARBOXYLIC ACID TRANSPORTER PROTEIN HOMOLOG"/>
    <property type="match status" value="1"/>
</dbReference>
<feature type="transmembrane region" description="Helical" evidence="6">
    <location>
        <begin position="207"/>
        <end position="230"/>
    </location>
</feature>
<evidence type="ECO:0000256" key="3">
    <source>
        <dbReference type="ARBA" id="ARBA00022692"/>
    </source>
</evidence>
<evidence type="ECO:0000256" key="5">
    <source>
        <dbReference type="ARBA" id="ARBA00023136"/>
    </source>
</evidence>
<sequence length="501" mass="54476">MAEKIDNHLEDSKAVEVRDAPAPEQKRFKLGSVGTIFASGSAMFSDGYANASIGPVNTILTMIYGAEVMNKHNKSTLSAIAFAGIIIGQLSFGYISDKVGRKIGMLICTSMIFVFQILAACSAGPHPQVLINCLIAFRFFAGIGIGGEYPSGSVAAAEATENSDVKKSRQQRLFVWATNTMLDFAFAIAWFVALVLLWIFGMNHLRAVWRGILLLGAIPPLVLLIARLFMEEPEAYKKHSMRHTRIPYWLIIKRYWLKLLAVSITWFIYDWITYPFGIYAGTITDQVIPNPTLYETLGWGCLINAFYIPGTVVGSFVADYIGPKYAMITGLLLQAIFGFALSGGYNSLTANGKIAGFAVMYGLFLSFGELGPGNNLGLLASKAIGPTAARGQLYGIAAAIGKVGAFIGTYTFPYIQADLDKRGKYLSNTGLFWIGSALAVFSAIITFLFIPNIKVDSMVEEDHLFREYLAANGYDVSQIGEPGYTEADVAAGTAHPELGHK</sequence>
<reference evidence="7" key="1">
    <citation type="submission" date="2023-10" db="EMBL/GenBank/DDBJ databases">
        <authorList>
            <person name="Noh H."/>
        </authorList>
    </citation>
    <scope>NUCLEOTIDE SEQUENCE</scope>
    <source>
        <strain evidence="7">DUCC4014</strain>
    </source>
</reference>
<feature type="transmembrane region" description="Helical" evidence="6">
    <location>
        <begin position="297"/>
        <end position="318"/>
    </location>
</feature>
<dbReference type="AlphaFoldDB" id="A0AAF0Y435"/>